<evidence type="ECO:0000313" key="2">
    <source>
        <dbReference type="Proteomes" id="UP001177670"/>
    </source>
</evidence>
<keyword evidence="2" id="KW-1185">Reference proteome</keyword>
<dbReference type="Proteomes" id="UP001177670">
    <property type="component" value="Unassembled WGS sequence"/>
</dbReference>
<protein>
    <submittedName>
        <fullName evidence="1">Uncharacterized protein</fullName>
    </submittedName>
</protein>
<reference evidence="1" key="1">
    <citation type="submission" date="2021-10" db="EMBL/GenBank/DDBJ databases">
        <title>Melipona bicolor Genome sequencing and assembly.</title>
        <authorList>
            <person name="Araujo N.S."/>
            <person name="Arias M.C."/>
        </authorList>
    </citation>
    <scope>NUCLEOTIDE SEQUENCE</scope>
    <source>
        <strain evidence="1">USP_2M_L1-L4_2017</strain>
        <tissue evidence="1">Whole body</tissue>
    </source>
</reference>
<name>A0AA40KDS0_9HYME</name>
<accession>A0AA40KDS0</accession>
<organism evidence="1 2">
    <name type="scientific">Melipona bicolor</name>
    <dbReference type="NCBI Taxonomy" id="60889"/>
    <lineage>
        <taxon>Eukaryota</taxon>
        <taxon>Metazoa</taxon>
        <taxon>Ecdysozoa</taxon>
        <taxon>Arthropoda</taxon>
        <taxon>Hexapoda</taxon>
        <taxon>Insecta</taxon>
        <taxon>Pterygota</taxon>
        <taxon>Neoptera</taxon>
        <taxon>Endopterygota</taxon>
        <taxon>Hymenoptera</taxon>
        <taxon>Apocrita</taxon>
        <taxon>Aculeata</taxon>
        <taxon>Apoidea</taxon>
        <taxon>Anthophila</taxon>
        <taxon>Apidae</taxon>
        <taxon>Melipona</taxon>
    </lineage>
</organism>
<evidence type="ECO:0000313" key="1">
    <source>
        <dbReference type="EMBL" id="KAK1116646.1"/>
    </source>
</evidence>
<sequence length="87" mass="9657">MAISMNEKIQTSAIKRPVDNWISTRDLPEKDPKKTAELIVPLEAMFSVRLSSASPAARLCLVEALPCFQASEDATGKRIILFPLWSL</sequence>
<dbReference type="AlphaFoldDB" id="A0AA40KDS0"/>
<proteinExistence type="predicted"/>
<gene>
    <name evidence="1" type="ORF">K0M31_018188</name>
</gene>
<dbReference type="EMBL" id="JAHYIQ010000066">
    <property type="protein sequence ID" value="KAK1116646.1"/>
    <property type="molecule type" value="Genomic_DNA"/>
</dbReference>
<comment type="caution">
    <text evidence="1">The sequence shown here is derived from an EMBL/GenBank/DDBJ whole genome shotgun (WGS) entry which is preliminary data.</text>
</comment>